<organism evidence="2">
    <name type="scientific">Fagus sylvatica</name>
    <name type="common">Beechnut</name>
    <dbReference type="NCBI Taxonomy" id="28930"/>
    <lineage>
        <taxon>Eukaryota</taxon>
        <taxon>Viridiplantae</taxon>
        <taxon>Streptophyta</taxon>
        <taxon>Embryophyta</taxon>
        <taxon>Tracheophyta</taxon>
        <taxon>Spermatophyta</taxon>
        <taxon>Magnoliopsida</taxon>
        <taxon>eudicotyledons</taxon>
        <taxon>Gunneridae</taxon>
        <taxon>Pentapetalae</taxon>
        <taxon>rosids</taxon>
        <taxon>fabids</taxon>
        <taxon>Fagales</taxon>
        <taxon>Fagaceae</taxon>
        <taxon>Fagus</taxon>
    </lineage>
</organism>
<reference evidence="2" key="1">
    <citation type="submission" date="2018-02" db="EMBL/GenBank/DDBJ databases">
        <authorList>
            <person name="Cohen D.B."/>
            <person name="Kent A.D."/>
        </authorList>
    </citation>
    <scope>NUCLEOTIDE SEQUENCE</scope>
</reference>
<feature type="transmembrane region" description="Helical" evidence="1">
    <location>
        <begin position="40"/>
        <end position="63"/>
    </location>
</feature>
<accession>A0A2N9HLB9</accession>
<name>A0A2N9HLB9_FAGSY</name>
<proteinExistence type="predicted"/>
<keyword evidence="1" id="KW-1133">Transmembrane helix</keyword>
<dbReference type="EMBL" id="OIVN01003668">
    <property type="protein sequence ID" value="SPD12785.1"/>
    <property type="molecule type" value="Genomic_DNA"/>
</dbReference>
<keyword evidence="1" id="KW-0812">Transmembrane</keyword>
<sequence length="64" mass="7423">MEKRDVAVTTWESVPARSISCYVVRMFVKQMGFFGLCESWAGYGINPIFQVHSLLFLIFCFFAF</sequence>
<evidence type="ECO:0000256" key="1">
    <source>
        <dbReference type="SAM" id="Phobius"/>
    </source>
</evidence>
<evidence type="ECO:0000313" key="2">
    <source>
        <dbReference type="EMBL" id="SPD12785.1"/>
    </source>
</evidence>
<dbReference type="AlphaFoldDB" id="A0A2N9HLB9"/>
<gene>
    <name evidence="2" type="ORF">FSB_LOCUS40667</name>
</gene>
<keyword evidence="1" id="KW-0472">Membrane</keyword>
<protein>
    <submittedName>
        <fullName evidence="2">Uncharacterized protein</fullName>
    </submittedName>
</protein>